<evidence type="ECO:0000256" key="1">
    <source>
        <dbReference type="ARBA" id="ARBA00004245"/>
    </source>
</evidence>
<reference evidence="7" key="1">
    <citation type="submission" date="2021-02" db="EMBL/GenBank/DDBJ databases">
        <authorList>
            <person name="Nowell W R."/>
        </authorList>
    </citation>
    <scope>NUCLEOTIDE SEQUENCE</scope>
    <source>
        <strain evidence="7">Ploen Becks lab</strain>
    </source>
</reference>
<comment type="caution">
    <text evidence="7">The sequence shown here is derived from an EMBL/GenBank/DDBJ whole genome shotgun (WGS) entry which is preliminary data.</text>
</comment>
<dbReference type="Proteomes" id="UP000663879">
    <property type="component" value="Unassembled WGS sequence"/>
</dbReference>
<dbReference type="GO" id="GO:0031514">
    <property type="term" value="C:motile cilium"/>
    <property type="evidence" value="ECO:0007669"/>
    <property type="project" value="TreeGrafter"/>
</dbReference>
<keyword evidence="4" id="KW-0206">Cytoskeleton</keyword>
<dbReference type="PANTHER" id="PTHR14871">
    <property type="entry name" value="DYNEIN REGULATORY COMPLEX PROTEIN 9"/>
    <property type="match status" value="1"/>
</dbReference>
<dbReference type="GO" id="GO:0044782">
    <property type="term" value="P:cilium organization"/>
    <property type="evidence" value="ECO:0007669"/>
    <property type="project" value="TreeGrafter"/>
</dbReference>
<evidence type="ECO:0000256" key="4">
    <source>
        <dbReference type="ARBA" id="ARBA00023212"/>
    </source>
</evidence>
<evidence type="ECO:0000313" key="8">
    <source>
        <dbReference type="Proteomes" id="UP000663879"/>
    </source>
</evidence>
<keyword evidence="8" id="KW-1185">Reference proteome</keyword>
<organism evidence="7 8">
    <name type="scientific">Brachionus calyciflorus</name>
    <dbReference type="NCBI Taxonomy" id="104777"/>
    <lineage>
        <taxon>Eukaryota</taxon>
        <taxon>Metazoa</taxon>
        <taxon>Spiralia</taxon>
        <taxon>Gnathifera</taxon>
        <taxon>Rotifera</taxon>
        <taxon>Eurotatoria</taxon>
        <taxon>Monogononta</taxon>
        <taxon>Pseudotrocha</taxon>
        <taxon>Ploima</taxon>
        <taxon>Brachionidae</taxon>
        <taxon>Brachionus</taxon>
    </lineage>
</organism>
<proteinExistence type="predicted"/>
<dbReference type="OrthoDB" id="10254713at2759"/>
<protein>
    <recommendedName>
        <fullName evidence="9">Dynein regulatory complex protein 9</fullName>
    </recommendedName>
</protein>
<evidence type="ECO:0000256" key="2">
    <source>
        <dbReference type="ARBA" id="ARBA00004316"/>
    </source>
</evidence>
<dbReference type="GO" id="GO:0005737">
    <property type="term" value="C:cytoplasm"/>
    <property type="evidence" value="ECO:0007669"/>
    <property type="project" value="TreeGrafter"/>
</dbReference>
<evidence type="ECO:0000313" key="7">
    <source>
        <dbReference type="EMBL" id="CAF0822487.1"/>
    </source>
</evidence>
<comment type="subcellular location">
    <subcellularLocation>
        <location evidence="2">Cell projection</location>
    </subcellularLocation>
    <subcellularLocation>
        <location evidence="1">Cytoplasm</location>
        <location evidence="1">Cytoskeleton</location>
    </subcellularLocation>
</comment>
<feature type="non-terminal residue" evidence="7">
    <location>
        <position position="344"/>
    </location>
</feature>
<dbReference type="EMBL" id="CAJNOC010000969">
    <property type="protein sequence ID" value="CAF0822487.1"/>
    <property type="molecule type" value="Genomic_DNA"/>
</dbReference>
<feature type="coiled-coil region" evidence="6">
    <location>
        <begin position="144"/>
        <end position="243"/>
    </location>
</feature>
<dbReference type="InterPro" id="IPR042618">
    <property type="entry name" value="IQCG"/>
</dbReference>
<dbReference type="PANTHER" id="PTHR14871:SF1">
    <property type="entry name" value="DYNEIN REGULATORY COMPLEX PROTEIN 9"/>
    <property type="match status" value="1"/>
</dbReference>
<evidence type="ECO:0000256" key="3">
    <source>
        <dbReference type="ARBA" id="ARBA00022490"/>
    </source>
</evidence>
<evidence type="ECO:0008006" key="9">
    <source>
        <dbReference type="Google" id="ProtNLM"/>
    </source>
</evidence>
<accession>A0A813U1S3</accession>
<dbReference type="PROSITE" id="PS50096">
    <property type="entry name" value="IQ"/>
    <property type="match status" value="1"/>
</dbReference>
<dbReference type="GO" id="GO:0005856">
    <property type="term" value="C:cytoskeleton"/>
    <property type="evidence" value="ECO:0007669"/>
    <property type="project" value="UniProtKB-SubCell"/>
</dbReference>
<sequence length="344" mass="40681">MMQTDVINIQLIGCLEDTIDKLEISGQIMPLTFEMRSNAKEILESTINDIRTNQYDMEKKFALIANKDNIKNLKAATHGVNRTLNQDPLGRDIFEKIEVERLFLQRLLESLVQDLSLNSIEILKDIVSKEKNEKIEFQQIIKREEETRRVIKELQKSLSDIKQDKEVEIQKRNELIAHLKDRLQELKAKTNMEAKYVKKSTDNSVAQTKKKCDLSEQELKTNIEKLQEQIDEENRCNAEMESFLKSAIAKMKQLTDYWTERSDRETLQKQVDLDNLKNNRAKDLEKYQNLARTYAEYEKVAVEDRFEKDRDRRKLEQEKLELEATVKIQAWWRSQMMRHKLGPS</sequence>
<keyword evidence="5" id="KW-0966">Cell projection</keyword>
<keyword evidence="6" id="KW-0175">Coiled coil</keyword>
<dbReference type="AlphaFoldDB" id="A0A813U1S3"/>
<evidence type="ECO:0000256" key="6">
    <source>
        <dbReference type="SAM" id="Coils"/>
    </source>
</evidence>
<name>A0A813U1S3_9BILA</name>
<dbReference type="CDD" id="cd23766">
    <property type="entry name" value="IQCG"/>
    <property type="match status" value="1"/>
</dbReference>
<keyword evidence="3" id="KW-0963">Cytoplasm</keyword>
<gene>
    <name evidence="7" type="ORF">OXX778_LOCUS7542</name>
</gene>
<evidence type="ECO:0000256" key="5">
    <source>
        <dbReference type="ARBA" id="ARBA00023273"/>
    </source>
</evidence>